<dbReference type="EMBL" id="PYGA01000028">
    <property type="protein sequence ID" value="PSK88918.1"/>
    <property type="molecule type" value="Genomic_DNA"/>
</dbReference>
<keyword evidence="3" id="KW-1185">Reference proteome</keyword>
<dbReference type="SUPFAM" id="SSF55729">
    <property type="entry name" value="Acyl-CoA N-acyltransferases (Nat)"/>
    <property type="match status" value="1"/>
</dbReference>
<dbReference type="OrthoDB" id="572496at2"/>
<evidence type="ECO:0000313" key="2">
    <source>
        <dbReference type="EMBL" id="PSK88918.1"/>
    </source>
</evidence>
<organism evidence="2 3">
    <name type="scientific">Murinocardiopsis flavida</name>
    <dbReference type="NCBI Taxonomy" id="645275"/>
    <lineage>
        <taxon>Bacteria</taxon>
        <taxon>Bacillati</taxon>
        <taxon>Actinomycetota</taxon>
        <taxon>Actinomycetes</taxon>
        <taxon>Streptosporangiales</taxon>
        <taxon>Nocardiopsidaceae</taxon>
        <taxon>Murinocardiopsis</taxon>
    </lineage>
</organism>
<protein>
    <submittedName>
        <fullName evidence="2">Putative GNAT superfamily acetyltransferase</fullName>
    </submittedName>
</protein>
<dbReference type="InterPro" id="IPR038764">
    <property type="entry name" value="GNAT_N_AcTrfase_prd"/>
</dbReference>
<dbReference type="InterPro" id="IPR000182">
    <property type="entry name" value="GNAT_dom"/>
</dbReference>
<gene>
    <name evidence="2" type="ORF">CLV63_1286</name>
</gene>
<dbReference type="Pfam" id="PF00583">
    <property type="entry name" value="Acetyltransf_1"/>
    <property type="match status" value="1"/>
</dbReference>
<evidence type="ECO:0000313" key="3">
    <source>
        <dbReference type="Proteomes" id="UP000240542"/>
    </source>
</evidence>
<name>A0A2P8CVC5_9ACTN</name>
<sequence>MQPLGEIVVSPIGTPEDLRSADALYRLVFRYEDPAHGVNPRLMRSLLAYGGSVVGAKGPDGDLVAFAFGFLGTDGGRPFHYSQTAVVHPRHQGRGLGRALKLAQRDVALEWGTTTMRWCFDPALARNAHFNLDVLGAAGRWFHRDFFGPGTDRMFVEWELSRTPGPRAADSEPPAAARPAAAWAEPVESADGVWLPLPADIGALAADEAREVRAGLSDALERLTAAGHAAVSCRRLSEHTSAYLLRADAPGGGGR</sequence>
<accession>A0A2P8CVC5</accession>
<dbReference type="Gene3D" id="3.40.630.30">
    <property type="match status" value="1"/>
</dbReference>
<dbReference type="PROSITE" id="PS51186">
    <property type="entry name" value="GNAT"/>
    <property type="match status" value="1"/>
</dbReference>
<feature type="domain" description="N-acetyltransferase" evidence="1">
    <location>
        <begin position="7"/>
        <end position="159"/>
    </location>
</feature>
<dbReference type="AlphaFoldDB" id="A0A2P8CVC5"/>
<dbReference type="PANTHER" id="PTHR41700">
    <property type="entry name" value="GCN5-RELATED N-ACETYLTRANSFERASE"/>
    <property type="match status" value="1"/>
</dbReference>
<dbReference type="InterPro" id="IPR016181">
    <property type="entry name" value="Acyl_CoA_acyltransferase"/>
</dbReference>
<evidence type="ECO:0000259" key="1">
    <source>
        <dbReference type="PROSITE" id="PS51186"/>
    </source>
</evidence>
<dbReference type="PANTHER" id="PTHR41700:SF1">
    <property type="entry name" value="N-ACETYLTRANSFERASE DOMAIN-CONTAINING PROTEIN"/>
    <property type="match status" value="1"/>
</dbReference>
<proteinExistence type="predicted"/>
<dbReference type="GO" id="GO:0016747">
    <property type="term" value="F:acyltransferase activity, transferring groups other than amino-acyl groups"/>
    <property type="evidence" value="ECO:0007669"/>
    <property type="project" value="InterPro"/>
</dbReference>
<dbReference type="RefSeq" id="WP_106586304.1">
    <property type="nucleotide sequence ID" value="NZ_PYGA01000028.1"/>
</dbReference>
<reference evidence="2 3" key="1">
    <citation type="submission" date="2018-03" db="EMBL/GenBank/DDBJ databases">
        <title>Genomic Encyclopedia of Archaeal and Bacterial Type Strains, Phase II (KMG-II): from individual species to whole genera.</title>
        <authorList>
            <person name="Goeker M."/>
        </authorList>
    </citation>
    <scope>NUCLEOTIDE SEQUENCE [LARGE SCALE GENOMIC DNA]</scope>
    <source>
        <strain evidence="2 3">DSM 45312</strain>
    </source>
</reference>
<keyword evidence="2" id="KW-0808">Transferase</keyword>
<comment type="caution">
    <text evidence="2">The sequence shown here is derived from an EMBL/GenBank/DDBJ whole genome shotgun (WGS) entry which is preliminary data.</text>
</comment>
<dbReference type="Proteomes" id="UP000240542">
    <property type="component" value="Unassembled WGS sequence"/>
</dbReference>